<dbReference type="OrthoDB" id="3436553at2759"/>
<dbReference type="AlphaFoldDB" id="A0A6G1JTM2"/>
<evidence type="ECO:0000256" key="2">
    <source>
        <dbReference type="SAM" id="Phobius"/>
    </source>
</evidence>
<name>A0A6G1JTM2_9PLEO</name>
<feature type="region of interest" description="Disordered" evidence="1">
    <location>
        <begin position="1"/>
        <end position="25"/>
    </location>
</feature>
<feature type="compositionally biased region" description="Gly residues" evidence="1">
    <location>
        <begin position="8"/>
        <end position="21"/>
    </location>
</feature>
<accession>A0A6G1JTM2</accession>
<dbReference type="EMBL" id="MU005787">
    <property type="protein sequence ID" value="KAF2703517.1"/>
    <property type="molecule type" value="Genomic_DNA"/>
</dbReference>
<keyword evidence="2" id="KW-0472">Membrane</keyword>
<gene>
    <name evidence="3" type="ORF">K504DRAFT_508082</name>
</gene>
<reference evidence="3" key="1">
    <citation type="journal article" date="2020" name="Stud. Mycol.">
        <title>101 Dothideomycetes genomes: a test case for predicting lifestyles and emergence of pathogens.</title>
        <authorList>
            <person name="Haridas S."/>
            <person name="Albert R."/>
            <person name="Binder M."/>
            <person name="Bloem J."/>
            <person name="Labutti K."/>
            <person name="Salamov A."/>
            <person name="Andreopoulos B."/>
            <person name="Baker S."/>
            <person name="Barry K."/>
            <person name="Bills G."/>
            <person name="Bluhm B."/>
            <person name="Cannon C."/>
            <person name="Castanera R."/>
            <person name="Culley D."/>
            <person name="Daum C."/>
            <person name="Ezra D."/>
            <person name="Gonzalez J."/>
            <person name="Henrissat B."/>
            <person name="Kuo A."/>
            <person name="Liang C."/>
            <person name="Lipzen A."/>
            <person name="Lutzoni F."/>
            <person name="Magnuson J."/>
            <person name="Mondo S."/>
            <person name="Nolan M."/>
            <person name="Ohm R."/>
            <person name="Pangilinan J."/>
            <person name="Park H.-J."/>
            <person name="Ramirez L."/>
            <person name="Alfaro M."/>
            <person name="Sun H."/>
            <person name="Tritt A."/>
            <person name="Yoshinaga Y."/>
            <person name="Zwiers L.-H."/>
            <person name="Turgeon B."/>
            <person name="Goodwin S."/>
            <person name="Spatafora J."/>
            <person name="Crous P."/>
            <person name="Grigoriev I."/>
        </authorList>
    </citation>
    <scope>NUCLEOTIDE SEQUENCE</scope>
    <source>
        <strain evidence="3">CBS 279.74</strain>
    </source>
</reference>
<sequence>MSKVQPRSGGGGGGGGEGGGSAEISHTLAPSIGHELGVAFGFIALMLICMAIYSFAWQIGNKRSEKREMERIERLRIRGLLRGEGARDR</sequence>
<proteinExistence type="predicted"/>
<evidence type="ECO:0000313" key="3">
    <source>
        <dbReference type="EMBL" id="KAF2703517.1"/>
    </source>
</evidence>
<feature type="transmembrane region" description="Helical" evidence="2">
    <location>
        <begin position="36"/>
        <end position="57"/>
    </location>
</feature>
<protein>
    <submittedName>
        <fullName evidence="3">Uncharacterized protein</fullName>
    </submittedName>
</protein>
<evidence type="ECO:0000256" key="1">
    <source>
        <dbReference type="SAM" id="MobiDB-lite"/>
    </source>
</evidence>
<organism evidence="3 4">
    <name type="scientific">Pleomassaria siparia CBS 279.74</name>
    <dbReference type="NCBI Taxonomy" id="1314801"/>
    <lineage>
        <taxon>Eukaryota</taxon>
        <taxon>Fungi</taxon>
        <taxon>Dikarya</taxon>
        <taxon>Ascomycota</taxon>
        <taxon>Pezizomycotina</taxon>
        <taxon>Dothideomycetes</taxon>
        <taxon>Pleosporomycetidae</taxon>
        <taxon>Pleosporales</taxon>
        <taxon>Pleomassariaceae</taxon>
        <taxon>Pleomassaria</taxon>
    </lineage>
</organism>
<keyword evidence="2" id="KW-1133">Transmembrane helix</keyword>
<keyword evidence="2" id="KW-0812">Transmembrane</keyword>
<evidence type="ECO:0000313" key="4">
    <source>
        <dbReference type="Proteomes" id="UP000799428"/>
    </source>
</evidence>
<keyword evidence="4" id="KW-1185">Reference proteome</keyword>
<dbReference type="Proteomes" id="UP000799428">
    <property type="component" value="Unassembled WGS sequence"/>
</dbReference>